<dbReference type="EMBL" id="LSMT01000355">
    <property type="protein sequence ID" value="PFX19547.1"/>
    <property type="molecule type" value="Genomic_DNA"/>
</dbReference>
<dbReference type="GO" id="GO:0005739">
    <property type="term" value="C:mitochondrion"/>
    <property type="evidence" value="ECO:0007669"/>
    <property type="project" value="InterPro"/>
</dbReference>
<dbReference type="InterPro" id="IPR002067">
    <property type="entry name" value="MCP"/>
</dbReference>
<dbReference type="SUPFAM" id="SSF103506">
    <property type="entry name" value="Mitochondrial carrier"/>
    <property type="match status" value="1"/>
</dbReference>
<dbReference type="GO" id="GO:0015658">
    <property type="term" value="F:branched-chain amino acid transmembrane transporter activity"/>
    <property type="evidence" value="ECO:0007669"/>
    <property type="project" value="InterPro"/>
</dbReference>
<dbReference type="InterPro" id="IPR042164">
    <property type="entry name" value="SLC25A44"/>
</dbReference>
<protein>
    <submittedName>
        <fullName evidence="10">Solute carrier family 25 member 44</fullName>
    </submittedName>
</protein>
<name>A0A2B4RT67_STYPI</name>
<feature type="transmembrane region" description="Helical" evidence="9">
    <location>
        <begin position="20"/>
        <end position="39"/>
    </location>
</feature>
<evidence type="ECO:0000256" key="6">
    <source>
        <dbReference type="ARBA" id="ARBA00023136"/>
    </source>
</evidence>
<evidence type="ECO:0000313" key="10">
    <source>
        <dbReference type="EMBL" id="PFX19547.1"/>
    </source>
</evidence>
<evidence type="ECO:0000256" key="9">
    <source>
        <dbReference type="SAM" id="Phobius"/>
    </source>
</evidence>
<dbReference type="InterPro" id="IPR023395">
    <property type="entry name" value="MCP_dom_sf"/>
</dbReference>
<proteinExistence type="inferred from homology"/>
<evidence type="ECO:0000256" key="3">
    <source>
        <dbReference type="ARBA" id="ARBA00022448"/>
    </source>
</evidence>
<evidence type="ECO:0000256" key="4">
    <source>
        <dbReference type="ARBA" id="ARBA00022692"/>
    </source>
</evidence>
<comment type="subcellular location">
    <subcellularLocation>
        <location evidence="1">Membrane</location>
        <topology evidence="1">Multi-pass membrane protein</topology>
    </subcellularLocation>
</comment>
<keyword evidence="3 8" id="KW-0813">Transport</keyword>
<dbReference type="PRINTS" id="PR00926">
    <property type="entry name" value="MITOCARRIER"/>
</dbReference>
<accession>A0A2B4RT67</accession>
<dbReference type="PANTHER" id="PTHR46314">
    <property type="entry name" value="SOLUTE CARRIER FAMILY 25 MEMBER 44"/>
    <property type="match status" value="1"/>
</dbReference>
<evidence type="ECO:0000313" key="11">
    <source>
        <dbReference type="Proteomes" id="UP000225706"/>
    </source>
</evidence>
<dbReference type="Gene3D" id="1.50.40.10">
    <property type="entry name" value="Mitochondrial carrier domain"/>
    <property type="match status" value="1"/>
</dbReference>
<feature type="transmembrane region" description="Helical" evidence="9">
    <location>
        <begin position="204"/>
        <end position="225"/>
    </location>
</feature>
<dbReference type="AlphaFoldDB" id="A0A2B4RT67"/>
<comment type="caution">
    <text evidence="10">The sequence shown here is derived from an EMBL/GenBank/DDBJ whole genome shotgun (WGS) entry which is preliminary data.</text>
</comment>
<dbReference type="Pfam" id="PF00153">
    <property type="entry name" value="Mito_carr"/>
    <property type="match status" value="3"/>
</dbReference>
<comment type="similarity">
    <text evidence="2 8">Belongs to the mitochondrial carrier (TC 2.A.29) family.</text>
</comment>
<gene>
    <name evidence="10" type="primary">SLC25A44</name>
    <name evidence="10" type="ORF">AWC38_SpisGene16043</name>
</gene>
<keyword evidence="9" id="KW-1133">Transmembrane helix</keyword>
<dbReference type="GO" id="GO:0009083">
    <property type="term" value="P:branched-chain amino acid catabolic process"/>
    <property type="evidence" value="ECO:0007669"/>
    <property type="project" value="InterPro"/>
</dbReference>
<feature type="repeat" description="Solcar" evidence="7">
    <location>
        <begin position="202"/>
        <end position="286"/>
    </location>
</feature>
<sequence>MPEHVKHIEWEDMDKRKFYLFGPTFFLGIRALLYPANLVKTRLQVQRKKALYNGSFDAFVKVIRFEGVRGLYKGFMVSSFGLLSGQFYITTLELIRARTKEYNNAVRGLLAGGCASLVGQTITVPVDVISQKLMVQGQGENTAKLKGASTIIREIIQSDGPLGLYRGYLISLMTYAPSSAIWWSTYGLYTGLVGNIVITGTPHMLVLAMAGTMAGFTTATLTNPLDIMRTRLQVGGGRSALVFQMFGSLLKEEGPKGLTKGLSARILAMVPSSLVMVLGYETVKRLSLKTSEKEIHVQEEGYLKASF</sequence>
<dbReference type="PANTHER" id="PTHR46314:SF2">
    <property type="entry name" value="SOLUTE CARRIER FAMILY 25 MEMBER 44"/>
    <property type="match status" value="1"/>
</dbReference>
<feature type="repeat" description="Solcar" evidence="7">
    <location>
        <begin position="103"/>
        <end position="192"/>
    </location>
</feature>
<dbReference type="OrthoDB" id="250329at2759"/>
<keyword evidence="11" id="KW-1185">Reference proteome</keyword>
<reference evidence="11" key="1">
    <citation type="journal article" date="2017" name="bioRxiv">
        <title>Comparative analysis of the genomes of Stylophora pistillata and Acropora digitifera provides evidence for extensive differences between species of corals.</title>
        <authorList>
            <person name="Voolstra C.R."/>
            <person name="Li Y."/>
            <person name="Liew Y.J."/>
            <person name="Baumgarten S."/>
            <person name="Zoccola D."/>
            <person name="Flot J.-F."/>
            <person name="Tambutte S."/>
            <person name="Allemand D."/>
            <person name="Aranda M."/>
        </authorList>
    </citation>
    <scope>NUCLEOTIDE SEQUENCE [LARGE SCALE GENOMIC DNA]</scope>
</reference>
<dbReference type="InterPro" id="IPR018108">
    <property type="entry name" value="MCP_transmembrane"/>
</dbReference>
<dbReference type="PROSITE" id="PS50920">
    <property type="entry name" value="SOLCAR"/>
    <property type="match status" value="3"/>
</dbReference>
<evidence type="ECO:0000256" key="1">
    <source>
        <dbReference type="ARBA" id="ARBA00004141"/>
    </source>
</evidence>
<keyword evidence="4 7" id="KW-0812">Transmembrane</keyword>
<evidence type="ECO:0000256" key="8">
    <source>
        <dbReference type="RuleBase" id="RU000488"/>
    </source>
</evidence>
<dbReference type="GO" id="GO:0016020">
    <property type="term" value="C:membrane"/>
    <property type="evidence" value="ECO:0007669"/>
    <property type="project" value="UniProtKB-SubCell"/>
</dbReference>
<keyword evidence="6 7" id="KW-0472">Membrane</keyword>
<keyword evidence="5" id="KW-0677">Repeat</keyword>
<dbReference type="Proteomes" id="UP000225706">
    <property type="component" value="Unassembled WGS sequence"/>
</dbReference>
<evidence type="ECO:0000256" key="7">
    <source>
        <dbReference type="PROSITE-ProRule" id="PRU00282"/>
    </source>
</evidence>
<evidence type="ECO:0000256" key="5">
    <source>
        <dbReference type="ARBA" id="ARBA00022737"/>
    </source>
</evidence>
<evidence type="ECO:0000256" key="2">
    <source>
        <dbReference type="ARBA" id="ARBA00006375"/>
    </source>
</evidence>
<feature type="repeat" description="Solcar" evidence="7">
    <location>
        <begin position="16"/>
        <end position="98"/>
    </location>
</feature>
<organism evidence="10 11">
    <name type="scientific">Stylophora pistillata</name>
    <name type="common">Smooth cauliflower coral</name>
    <dbReference type="NCBI Taxonomy" id="50429"/>
    <lineage>
        <taxon>Eukaryota</taxon>
        <taxon>Metazoa</taxon>
        <taxon>Cnidaria</taxon>
        <taxon>Anthozoa</taxon>
        <taxon>Hexacorallia</taxon>
        <taxon>Scleractinia</taxon>
        <taxon>Astrocoeniina</taxon>
        <taxon>Pocilloporidae</taxon>
        <taxon>Stylophora</taxon>
    </lineage>
</organism>